<protein>
    <submittedName>
        <fullName evidence="1">Uncharacterized protein</fullName>
    </submittedName>
</protein>
<evidence type="ECO:0000313" key="1">
    <source>
        <dbReference type="EMBL" id="KAA1090488.1"/>
    </source>
</evidence>
<keyword evidence="2" id="KW-1185">Reference proteome</keyword>
<dbReference type="EMBL" id="VSWC01000092">
    <property type="protein sequence ID" value="KAA1090488.1"/>
    <property type="molecule type" value="Genomic_DNA"/>
</dbReference>
<organism evidence="1 2">
    <name type="scientific">Puccinia graminis f. sp. tritici</name>
    <dbReference type="NCBI Taxonomy" id="56615"/>
    <lineage>
        <taxon>Eukaryota</taxon>
        <taxon>Fungi</taxon>
        <taxon>Dikarya</taxon>
        <taxon>Basidiomycota</taxon>
        <taxon>Pucciniomycotina</taxon>
        <taxon>Pucciniomycetes</taxon>
        <taxon>Pucciniales</taxon>
        <taxon>Pucciniaceae</taxon>
        <taxon>Puccinia</taxon>
    </lineage>
</organism>
<dbReference type="AlphaFoldDB" id="A0A5B0NRN1"/>
<evidence type="ECO:0000313" key="2">
    <source>
        <dbReference type="Proteomes" id="UP000324748"/>
    </source>
</evidence>
<sequence>MRSLTEVDDVTGRRQGTEWKLLVIPELECNDRQQKDCFLGGPLEMWSLEVGDAMVPTSLSPKEAHFERQELAENASSSQSWQDFESSLVVVARFTAARRAFLYLLTWQKQLNLIALLYNRW</sequence>
<accession>A0A5B0NRN1</accession>
<name>A0A5B0NRN1_PUCGR</name>
<proteinExistence type="predicted"/>
<dbReference type="Proteomes" id="UP000324748">
    <property type="component" value="Unassembled WGS sequence"/>
</dbReference>
<reference evidence="1 2" key="1">
    <citation type="submission" date="2019-05" db="EMBL/GenBank/DDBJ databases">
        <title>Emergence of the Ug99 lineage of the wheat stem rust pathogen through somatic hybridization.</title>
        <authorList>
            <person name="Li F."/>
            <person name="Upadhyaya N.M."/>
            <person name="Sperschneider J."/>
            <person name="Matny O."/>
            <person name="Nguyen-Phuc H."/>
            <person name="Mago R."/>
            <person name="Raley C."/>
            <person name="Miller M.E."/>
            <person name="Silverstein K.A.T."/>
            <person name="Henningsen E."/>
            <person name="Hirsch C.D."/>
            <person name="Visser B."/>
            <person name="Pretorius Z.A."/>
            <person name="Steffenson B.J."/>
            <person name="Schwessinger B."/>
            <person name="Dodds P.N."/>
            <person name="Figueroa M."/>
        </authorList>
    </citation>
    <scope>NUCLEOTIDE SEQUENCE [LARGE SCALE GENOMIC DNA]</scope>
    <source>
        <strain evidence="1">21-0</strain>
    </source>
</reference>
<gene>
    <name evidence="1" type="ORF">PGT21_002905</name>
</gene>
<comment type="caution">
    <text evidence="1">The sequence shown here is derived from an EMBL/GenBank/DDBJ whole genome shotgun (WGS) entry which is preliminary data.</text>
</comment>